<dbReference type="AlphaFoldDB" id="A0A5J4YT75"/>
<dbReference type="PANTHER" id="PTHR44051:SF8">
    <property type="entry name" value="GLUTATHIONE S-TRANSFERASE GSTA"/>
    <property type="match status" value="1"/>
</dbReference>
<organism evidence="5 6">
    <name type="scientific">Porphyridium purpureum</name>
    <name type="common">Red alga</name>
    <name type="synonym">Porphyridium cruentum</name>
    <dbReference type="NCBI Taxonomy" id="35688"/>
    <lineage>
        <taxon>Eukaryota</taxon>
        <taxon>Rhodophyta</taxon>
        <taxon>Bangiophyceae</taxon>
        <taxon>Porphyridiales</taxon>
        <taxon>Porphyridiaceae</taxon>
        <taxon>Porphyridium</taxon>
    </lineage>
</organism>
<evidence type="ECO:0008006" key="7">
    <source>
        <dbReference type="Google" id="ProtNLM"/>
    </source>
</evidence>
<accession>A0A5J4YT75</accession>
<dbReference type="PANTHER" id="PTHR44051">
    <property type="entry name" value="GLUTATHIONE S-TRANSFERASE-RELATED"/>
    <property type="match status" value="1"/>
</dbReference>
<evidence type="ECO:0000259" key="3">
    <source>
        <dbReference type="PROSITE" id="PS50404"/>
    </source>
</evidence>
<dbReference type="SUPFAM" id="SSF52833">
    <property type="entry name" value="Thioredoxin-like"/>
    <property type="match status" value="1"/>
</dbReference>
<dbReference type="Gene3D" id="3.40.30.10">
    <property type="entry name" value="Glutaredoxin"/>
    <property type="match status" value="1"/>
</dbReference>
<dbReference type="SUPFAM" id="SSF47616">
    <property type="entry name" value="GST C-terminal domain-like"/>
    <property type="match status" value="1"/>
</dbReference>
<dbReference type="InterPro" id="IPR010987">
    <property type="entry name" value="Glutathione-S-Trfase_C-like"/>
</dbReference>
<dbReference type="EMBL" id="VRMN01000004">
    <property type="protein sequence ID" value="KAA8494395.1"/>
    <property type="molecule type" value="Genomic_DNA"/>
</dbReference>
<dbReference type="Pfam" id="PF02798">
    <property type="entry name" value="GST_N"/>
    <property type="match status" value="1"/>
</dbReference>
<dbReference type="OrthoDB" id="422574at2759"/>
<reference evidence="6" key="1">
    <citation type="journal article" date="2019" name="Nat. Commun.">
        <title>Expansion of phycobilisome linker gene families in mesophilic red algae.</title>
        <authorList>
            <person name="Lee J."/>
            <person name="Kim D."/>
            <person name="Bhattacharya D."/>
            <person name="Yoon H.S."/>
        </authorList>
    </citation>
    <scope>NUCLEOTIDE SEQUENCE [LARGE SCALE GENOMIC DNA]</scope>
    <source>
        <strain evidence="6">CCMP 1328</strain>
    </source>
</reference>
<sequence>MFVSCASGARSLQLMRQGHGQRQNRAVCSMSSGAGVDFVFYRGVSSRTRSAPVSWFLHESGLRPGEHFKEVRLNLQAQETRDPAKNPHPFGKVPCVELAGEQTPGEVIFESAAILSYLQRRYAAKDLTDAQLAAISSWVVWANASLGPGLVIDRSKQSTLDSLKVLDTLLETAAFLVADRLTAADCAVVHLTVALRKFIPELDPVLEKLPHLSAYLERLQATEGYQKYLVAEP</sequence>
<dbReference type="Pfam" id="PF00043">
    <property type="entry name" value="GST_C"/>
    <property type="match status" value="1"/>
</dbReference>
<dbReference type="InterPro" id="IPR004046">
    <property type="entry name" value="GST_C"/>
</dbReference>
<dbReference type="InterPro" id="IPR040079">
    <property type="entry name" value="Glutathione_S-Trfase"/>
</dbReference>
<dbReference type="PROSITE" id="PS50404">
    <property type="entry name" value="GST_NTER"/>
    <property type="match status" value="1"/>
</dbReference>
<dbReference type="CDD" id="cd00570">
    <property type="entry name" value="GST_N_family"/>
    <property type="match status" value="1"/>
</dbReference>
<dbReference type="Gene3D" id="1.20.1050.10">
    <property type="match status" value="1"/>
</dbReference>
<dbReference type="InterPro" id="IPR036249">
    <property type="entry name" value="Thioredoxin-like_sf"/>
</dbReference>
<feature type="domain" description="GST C-terminal" evidence="4">
    <location>
        <begin position="112"/>
        <end position="233"/>
    </location>
</feature>
<evidence type="ECO:0000256" key="1">
    <source>
        <dbReference type="ARBA" id="ARBA00007409"/>
    </source>
</evidence>
<gene>
    <name evidence="5" type="ORF">FVE85_2636</name>
</gene>
<dbReference type="PROSITE" id="PS50405">
    <property type="entry name" value="GST_CTER"/>
    <property type="match status" value="1"/>
</dbReference>
<evidence type="ECO:0000256" key="2">
    <source>
        <dbReference type="RuleBase" id="RU003494"/>
    </source>
</evidence>
<protein>
    <recommendedName>
        <fullName evidence="7">Glutathione S-transferase</fullName>
    </recommendedName>
</protein>
<keyword evidence="6" id="KW-1185">Reference proteome</keyword>
<comment type="caution">
    <text evidence="5">The sequence shown here is derived from an EMBL/GenBank/DDBJ whole genome shotgun (WGS) entry which is preliminary data.</text>
</comment>
<name>A0A5J4YT75_PORPP</name>
<dbReference type="InterPro" id="IPR004045">
    <property type="entry name" value="Glutathione_S-Trfase_N"/>
</dbReference>
<feature type="domain" description="GST N-terminal" evidence="3">
    <location>
        <begin position="37"/>
        <end position="126"/>
    </location>
</feature>
<evidence type="ECO:0000259" key="4">
    <source>
        <dbReference type="PROSITE" id="PS50405"/>
    </source>
</evidence>
<dbReference type="SFLD" id="SFLDS00019">
    <property type="entry name" value="Glutathione_Transferase_(cytos"/>
    <property type="match status" value="1"/>
</dbReference>
<evidence type="ECO:0000313" key="6">
    <source>
        <dbReference type="Proteomes" id="UP000324585"/>
    </source>
</evidence>
<evidence type="ECO:0000313" key="5">
    <source>
        <dbReference type="EMBL" id="KAA8494395.1"/>
    </source>
</evidence>
<dbReference type="Proteomes" id="UP000324585">
    <property type="component" value="Unassembled WGS sequence"/>
</dbReference>
<proteinExistence type="inferred from homology"/>
<comment type="similarity">
    <text evidence="1 2">Belongs to the GST superfamily.</text>
</comment>
<dbReference type="InterPro" id="IPR036282">
    <property type="entry name" value="Glutathione-S-Trfase_C_sf"/>
</dbReference>